<keyword evidence="2" id="KW-1185">Reference proteome</keyword>
<dbReference type="Proteomes" id="UP000035955">
    <property type="component" value="Unassembled WGS sequence"/>
</dbReference>
<organism evidence="1 2">
    <name type="scientific">Methylobacterium variabile</name>
    <dbReference type="NCBI Taxonomy" id="298794"/>
    <lineage>
        <taxon>Bacteria</taxon>
        <taxon>Pseudomonadati</taxon>
        <taxon>Pseudomonadota</taxon>
        <taxon>Alphaproteobacteria</taxon>
        <taxon>Hyphomicrobiales</taxon>
        <taxon>Methylobacteriaceae</taxon>
        <taxon>Methylobacterium</taxon>
    </lineage>
</organism>
<accession>A0A0J6RVN5</accession>
<comment type="caution">
    <text evidence="1">The sequence shown here is derived from an EMBL/GenBank/DDBJ whole genome shotgun (WGS) entry which is preliminary data.</text>
</comment>
<sequence length="127" mass="13389">MSPARPLWHSLFTIFQIVALVAVLMVGAGHSHAGAAHVGNAVVAAVAPEVDQAAERVGTVTDRADALSAESEAGPCGLCSCHAPFMRWASISVTVSWNFERRLAGLRAVVFDSLHPETLSEPPRSFA</sequence>
<evidence type="ECO:0000313" key="1">
    <source>
        <dbReference type="EMBL" id="KMO26955.1"/>
    </source>
</evidence>
<dbReference type="AlphaFoldDB" id="A0A0J6RVN5"/>
<dbReference type="PATRIC" id="fig|298794.3.peg.6012"/>
<reference evidence="1 2" key="1">
    <citation type="submission" date="2015-03" db="EMBL/GenBank/DDBJ databases">
        <title>Genome sequencing of Methylobacterium variabile DSM 16961.</title>
        <authorList>
            <person name="Chaudhry V."/>
            <person name="Patil P.B."/>
        </authorList>
    </citation>
    <scope>NUCLEOTIDE SEQUENCE [LARGE SCALE GENOMIC DNA]</scope>
    <source>
        <strain evidence="1 2">DSM 16961</strain>
    </source>
</reference>
<proteinExistence type="predicted"/>
<dbReference type="OrthoDB" id="7994464at2"/>
<dbReference type="EMBL" id="LABY01000470">
    <property type="protein sequence ID" value="KMO26955.1"/>
    <property type="molecule type" value="Genomic_DNA"/>
</dbReference>
<evidence type="ECO:0008006" key="3">
    <source>
        <dbReference type="Google" id="ProtNLM"/>
    </source>
</evidence>
<protein>
    <recommendedName>
        <fullName evidence="3">DUF2946 domain-containing protein</fullName>
    </recommendedName>
</protein>
<name>A0A0J6RVN5_9HYPH</name>
<evidence type="ECO:0000313" key="2">
    <source>
        <dbReference type="Proteomes" id="UP000035955"/>
    </source>
</evidence>
<gene>
    <name evidence="1" type="ORF">VQ02_34020</name>
</gene>